<gene>
    <name evidence="3" type="ORF">JRO89_XS01G0245700</name>
</gene>
<dbReference type="Proteomes" id="UP000827721">
    <property type="component" value="Unassembled WGS sequence"/>
</dbReference>
<proteinExistence type="predicted"/>
<protein>
    <submittedName>
        <fullName evidence="3">Uncharacterized protein</fullName>
    </submittedName>
</protein>
<feature type="transmembrane region" description="Helical" evidence="2">
    <location>
        <begin position="94"/>
        <end position="114"/>
    </location>
</feature>
<feature type="region of interest" description="Disordered" evidence="1">
    <location>
        <begin position="163"/>
        <end position="186"/>
    </location>
</feature>
<organism evidence="3 4">
    <name type="scientific">Xanthoceras sorbifolium</name>
    <dbReference type="NCBI Taxonomy" id="99658"/>
    <lineage>
        <taxon>Eukaryota</taxon>
        <taxon>Viridiplantae</taxon>
        <taxon>Streptophyta</taxon>
        <taxon>Embryophyta</taxon>
        <taxon>Tracheophyta</taxon>
        <taxon>Spermatophyta</taxon>
        <taxon>Magnoliopsida</taxon>
        <taxon>eudicotyledons</taxon>
        <taxon>Gunneridae</taxon>
        <taxon>Pentapetalae</taxon>
        <taxon>rosids</taxon>
        <taxon>malvids</taxon>
        <taxon>Sapindales</taxon>
        <taxon>Sapindaceae</taxon>
        <taxon>Xanthoceroideae</taxon>
        <taxon>Xanthoceras</taxon>
    </lineage>
</organism>
<name>A0ABQ8IL28_9ROSI</name>
<dbReference type="EMBL" id="JAFEMO010000001">
    <property type="protein sequence ID" value="KAH7577401.1"/>
    <property type="molecule type" value="Genomic_DNA"/>
</dbReference>
<evidence type="ECO:0000256" key="2">
    <source>
        <dbReference type="SAM" id="Phobius"/>
    </source>
</evidence>
<keyword evidence="2" id="KW-0812">Transmembrane</keyword>
<reference evidence="3 4" key="1">
    <citation type="submission" date="2021-02" db="EMBL/GenBank/DDBJ databases">
        <title>Plant Genome Project.</title>
        <authorList>
            <person name="Zhang R.-G."/>
        </authorList>
    </citation>
    <scope>NUCLEOTIDE SEQUENCE [LARGE SCALE GENOMIC DNA]</scope>
    <source>
        <tissue evidence="3">Leaves</tissue>
    </source>
</reference>
<accession>A0ABQ8IL28</accession>
<keyword evidence="2" id="KW-1133">Transmembrane helix</keyword>
<evidence type="ECO:0000313" key="4">
    <source>
        <dbReference type="Proteomes" id="UP000827721"/>
    </source>
</evidence>
<keyword evidence="2" id="KW-0472">Membrane</keyword>
<evidence type="ECO:0000313" key="3">
    <source>
        <dbReference type="EMBL" id="KAH7577401.1"/>
    </source>
</evidence>
<comment type="caution">
    <text evidence="3">The sequence shown here is derived from an EMBL/GenBank/DDBJ whole genome shotgun (WGS) entry which is preliminary data.</text>
</comment>
<sequence>MKREKRTNKRGFAISRMPRLIAHVNHAKPFVLKDMVRLLVDIAAVHLIITVHVEADCVVLNCIMSRATAVDIFLDNGSLTKSCFTPIQRANYTILPSFMAHKIFTLCFLVVLLLHNNFELISASRPLGVFHPPAIPTSPLSMNKPKPPSMYYYTINRYKKTESEAFRPTSPGHSPGVGNKEPPPAP</sequence>
<evidence type="ECO:0000256" key="1">
    <source>
        <dbReference type="SAM" id="MobiDB-lite"/>
    </source>
</evidence>
<keyword evidence="4" id="KW-1185">Reference proteome</keyword>